<dbReference type="SUPFAM" id="SSF117281">
    <property type="entry name" value="Kelch motif"/>
    <property type="match status" value="2"/>
</dbReference>
<sequence length="331" mass="37033">MADSACDFIVGKFFQVSRNDRKGEVKGKTFPEPRSGHRCVANDIYLYAFGGFNSAFAGRRNNEESYYPLLRELWRFNIVRKSWEKLSTGVDMPWEVASHCALLVANRLIVFGGTGIPFGKVSSNLVHVCDLKKVKWQVLDTTGALPLKGYGQAGQMLVFGGVINIDDQERHSELLPETVIGTQLIPEAATETQLVPEAVIETQLILEAATETQLILEAATETQLIPEAVPAFDLQKQNWEELPTVKDSRHGFPQARRCHSCVKIKDDVYMTGGYDGEQIFGDLWRLHLPTMSWVKYDAEIPILSYFHSTAVMPLLLECLHMPSTAISSELV</sequence>
<dbReference type="PANTHER" id="PTHR46428">
    <property type="entry name" value="KELCH DOMAIN-CONTAINING PROTEIN 10"/>
    <property type="match status" value="1"/>
</dbReference>
<dbReference type="Proteomes" id="UP000695022">
    <property type="component" value="Unplaced"/>
</dbReference>
<dbReference type="Pfam" id="PF24681">
    <property type="entry name" value="Kelch_KLHDC2_KLHL20_DRC7"/>
    <property type="match status" value="1"/>
</dbReference>
<dbReference type="GeneID" id="106814955"/>
<dbReference type="PANTHER" id="PTHR46428:SF1">
    <property type="entry name" value="KELCH DOMAIN-CONTAINING PROTEIN 10"/>
    <property type="match status" value="1"/>
</dbReference>
<dbReference type="RefSeq" id="XP_014674834.1">
    <property type="nucleotide sequence ID" value="XM_014819348.1"/>
</dbReference>
<evidence type="ECO:0000313" key="4">
    <source>
        <dbReference type="RefSeq" id="XP_014674834.1"/>
    </source>
</evidence>
<keyword evidence="1" id="KW-0880">Kelch repeat</keyword>
<dbReference type="Gene3D" id="2.120.10.80">
    <property type="entry name" value="Kelch-type beta propeller"/>
    <property type="match status" value="2"/>
</dbReference>
<proteinExistence type="predicted"/>
<reference evidence="4" key="1">
    <citation type="submission" date="2025-08" db="UniProtKB">
        <authorList>
            <consortium name="RefSeq"/>
        </authorList>
    </citation>
    <scope>IDENTIFICATION</scope>
</reference>
<dbReference type="InterPro" id="IPR011498">
    <property type="entry name" value="Kelch_2"/>
</dbReference>
<dbReference type="InterPro" id="IPR015915">
    <property type="entry name" value="Kelch-typ_b-propeller"/>
</dbReference>
<keyword evidence="2" id="KW-0677">Repeat</keyword>
<dbReference type="InterPro" id="IPR052125">
    <property type="entry name" value="KLHDC10"/>
</dbReference>
<name>A0ABM1ERL3_PRICU</name>
<keyword evidence="3" id="KW-1185">Reference proteome</keyword>
<gene>
    <name evidence="4" type="primary">LOC106814955</name>
</gene>
<evidence type="ECO:0000313" key="3">
    <source>
        <dbReference type="Proteomes" id="UP000695022"/>
    </source>
</evidence>
<protein>
    <submittedName>
        <fullName evidence="4">Kelch domain-containing protein 10-like</fullName>
    </submittedName>
</protein>
<dbReference type="Pfam" id="PF07646">
    <property type="entry name" value="Kelch_2"/>
    <property type="match status" value="1"/>
</dbReference>
<organism evidence="3 4">
    <name type="scientific">Priapulus caudatus</name>
    <name type="common">Priapulid worm</name>
    <dbReference type="NCBI Taxonomy" id="37621"/>
    <lineage>
        <taxon>Eukaryota</taxon>
        <taxon>Metazoa</taxon>
        <taxon>Ecdysozoa</taxon>
        <taxon>Scalidophora</taxon>
        <taxon>Priapulida</taxon>
        <taxon>Priapulimorpha</taxon>
        <taxon>Priapulimorphida</taxon>
        <taxon>Priapulidae</taxon>
        <taxon>Priapulus</taxon>
    </lineage>
</organism>
<evidence type="ECO:0000256" key="1">
    <source>
        <dbReference type="ARBA" id="ARBA00022441"/>
    </source>
</evidence>
<accession>A0ABM1ERL3</accession>
<evidence type="ECO:0000256" key="2">
    <source>
        <dbReference type="ARBA" id="ARBA00022737"/>
    </source>
</evidence>